<dbReference type="Pfam" id="PF17886">
    <property type="entry name" value="ArsA_HSP20"/>
    <property type="match status" value="1"/>
</dbReference>
<dbReference type="PANTHER" id="PTHR43868:SF1">
    <property type="entry name" value="P-LOOP CONTAINING NUCLEOSIDE TRIPHOSPHATE HYDROLASES SUPERFAMILY PROTEIN"/>
    <property type="match status" value="1"/>
</dbReference>
<dbReference type="RefSeq" id="WP_230842936.1">
    <property type="nucleotide sequence ID" value="NZ_CP063845.1"/>
</dbReference>
<evidence type="ECO:0000259" key="2">
    <source>
        <dbReference type="Pfam" id="PF02374"/>
    </source>
</evidence>
<name>A0ABY3PQ25_9CYAN</name>
<evidence type="ECO:0000313" key="5">
    <source>
        <dbReference type="Proteomes" id="UP001054846"/>
    </source>
</evidence>
<dbReference type="InterPro" id="IPR025723">
    <property type="entry name" value="ArsA/GET3_ATPase-like"/>
</dbReference>
<dbReference type="InterPro" id="IPR008978">
    <property type="entry name" value="HSP20-like_chaperone"/>
</dbReference>
<dbReference type="EMBL" id="CP063845">
    <property type="protein sequence ID" value="UFP95712.1"/>
    <property type="molecule type" value="Genomic_DNA"/>
</dbReference>
<evidence type="ECO:0000313" key="4">
    <source>
        <dbReference type="EMBL" id="UFP95712.1"/>
    </source>
</evidence>
<dbReference type="SUPFAM" id="SSF49764">
    <property type="entry name" value="HSP20-like chaperones"/>
    <property type="match status" value="1"/>
</dbReference>
<dbReference type="Proteomes" id="UP001054846">
    <property type="component" value="Chromosome"/>
</dbReference>
<feature type="domain" description="ArsA/GET3 Anion-transporting ATPase-like" evidence="2">
    <location>
        <begin position="3"/>
        <end position="229"/>
    </location>
</feature>
<feature type="domain" description="ArsA HSP20-like" evidence="3">
    <location>
        <begin position="302"/>
        <end position="360"/>
    </location>
</feature>
<dbReference type="InterPro" id="IPR053262">
    <property type="entry name" value="ArsA_ATPase-like"/>
</dbReference>
<protein>
    <submittedName>
        <fullName evidence="4">ArsA family ATPase</fullName>
    </submittedName>
</protein>
<reference evidence="4 5" key="1">
    <citation type="journal article" date="2021" name="Genome Biol. Evol.">
        <title>Complete Genome Sequencing of a Novel Gloeobacter Species from a Waterfall Cave in Mexico.</title>
        <authorList>
            <person name="Saw J.H."/>
            <person name="Cardona T."/>
            <person name="Montejano G."/>
        </authorList>
    </citation>
    <scope>NUCLEOTIDE SEQUENCE [LARGE SCALE GENOMIC DNA]</scope>
    <source>
        <strain evidence="4">MG652769</strain>
    </source>
</reference>
<dbReference type="Pfam" id="PF02374">
    <property type="entry name" value="ArsA_ATPase"/>
    <property type="match status" value="1"/>
</dbReference>
<dbReference type="InterPro" id="IPR027417">
    <property type="entry name" value="P-loop_NTPase"/>
</dbReference>
<evidence type="ECO:0000259" key="3">
    <source>
        <dbReference type="Pfam" id="PF17886"/>
    </source>
</evidence>
<accession>A0ABY3PQ25</accession>
<dbReference type="CDD" id="cd02035">
    <property type="entry name" value="ArsA"/>
    <property type="match status" value="1"/>
</dbReference>
<dbReference type="Gene3D" id="2.60.40.790">
    <property type="match status" value="1"/>
</dbReference>
<organism evidence="4 5">
    <name type="scientific">Gloeobacter morelensis MG652769</name>
    <dbReference type="NCBI Taxonomy" id="2781736"/>
    <lineage>
        <taxon>Bacteria</taxon>
        <taxon>Bacillati</taxon>
        <taxon>Cyanobacteriota</taxon>
        <taxon>Cyanophyceae</taxon>
        <taxon>Gloeobacterales</taxon>
        <taxon>Gloeobacteraceae</taxon>
        <taxon>Gloeobacter</taxon>
        <taxon>Gloeobacter morelensis</taxon>
    </lineage>
</organism>
<sequence>MARVISLLGKGGVGKSTLTLAMAQAEARRGKRVLVLSLETVSTIGLLLDTRLGGEPTEVEPNLWAVHFSTTALMERNWNRLRTAEEEYSRIPLFREVYGQELGALPGFDQFLAMSALRDYDLSGKYDYLFFDGVAGQEQLRMFAVPDQLSWYTRRLGEAFQKSAIGQVLSPFLEPIARAILTVNISTENVRATTGRFTDILDEGKSVMQNPNRLLLFVVSTADPLALTVARQLWGASQLLGLGVGGALVRGEADGKEAFAPLPVRAVPEASLTDLTGCVEGLAGLDPVGFPRPFVVDEQARTVRIFLPGFGKKQVELNQYGPELTLRAADHRRNFILPTSFRGLRASGAKFQDNYLTVTFG</sequence>
<evidence type="ECO:0000256" key="1">
    <source>
        <dbReference type="ARBA" id="ARBA00011040"/>
    </source>
</evidence>
<dbReference type="InterPro" id="IPR040612">
    <property type="entry name" value="ArsA_HSP20-like"/>
</dbReference>
<keyword evidence="5" id="KW-1185">Reference proteome</keyword>
<comment type="similarity">
    <text evidence="1">Belongs to the arsA ATPase family.</text>
</comment>
<proteinExistence type="inferred from homology"/>
<dbReference type="PANTHER" id="PTHR43868">
    <property type="entry name" value="OS02G0711200 PROTEIN"/>
    <property type="match status" value="1"/>
</dbReference>
<dbReference type="SUPFAM" id="SSF52540">
    <property type="entry name" value="P-loop containing nucleoside triphosphate hydrolases"/>
    <property type="match status" value="1"/>
</dbReference>
<dbReference type="Gene3D" id="3.40.50.300">
    <property type="entry name" value="P-loop containing nucleotide triphosphate hydrolases"/>
    <property type="match status" value="1"/>
</dbReference>
<gene>
    <name evidence="4" type="ORF">ISF26_05620</name>
</gene>